<evidence type="ECO:0000256" key="6">
    <source>
        <dbReference type="ARBA" id="ARBA00022553"/>
    </source>
</evidence>
<dbReference type="EMBL" id="RFFH01000024">
    <property type="protein sequence ID" value="RMI28193.1"/>
    <property type="molecule type" value="Genomic_DNA"/>
</dbReference>
<evidence type="ECO:0000256" key="4">
    <source>
        <dbReference type="ARBA" id="ARBA00016743"/>
    </source>
</evidence>
<dbReference type="CDD" id="cd19535">
    <property type="entry name" value="Cyc_NRPS"/>
    <property type="match status" value="1"/>
</dbReference>
<dbReference type="CDD" id="cd12114">
    <property type="entry name" value="A_NRPS_TlmIV_like"/>
    <property type="match status" value="1"/>
</dbReference>
<dbReference type="GO" id="GO:0000036">
    <property type="term" value="F:acyl carrier activity"/>
    <property type="evidence" value="ECO:0007669"/>
    <property type="project" value="TreeGrafter"/>
</dbReference>
<dbReference type="InterPro" id="IPR010071">
    <property type="entry name" value="AA_adenyl_dom"/>
</dbReference>
<dbReference type="Pfam" id="PF00501">
    <property type="entry name" value="AMP-binding"/>
    <property type="match status" value="1"/>
</dbReference>
<dbReference type="InterPro" id="IPR029063">
    <property type="entry name" value="SAM-dependent_MTases_sf"/>
</dbReference>
<dbReference type="FunFam" id="3.40.50.12780:FF:000012">
    <property type="entry name" value="Non-ribosomal peptide synthetase"/>
    <property type="match status" value="1"/>
</dbReference>
<dbReference type="Pfam" id="PF00550">
    <property type="entry name" value="PP-binding"/>
    <property type="match status" value="1"/>
</dbReference>
<comment type="pathway">
    <text evidence="2">Siderophore biosynthesis; mycobactin biosynthesis.</text>
</comment>
<dbReference type="SUPFAM" id="SSF53474">
    <property type="entry name" value="alpha/beta-Hydrolases"/>
    <property type="match status" value="1"/>
</dbReference>
<dbReference type="InterPro" id="IPR006162">
    <property type="entry name" value="Ppantetheine_attach_site"/>
</dbReference>
<evidence type="ECO:0000256" key="7">
    <source>
        <dbReference type="ARBA" id="ARBA00022598"/>
    </source>
</evidence>
<dbReference type="Gene3D" id="3.40.50.1820">
    <property type="entry name" value="alpha/beta hydrolase"/>
    <property type="match status" value="1"/>
</dbReference>
<dbReference type="PROSITE" id="PS50075">
    <property type="entry name" value="CARRIER"/>
    <property type="match status" value="1"/>
</dbReference>
<dbReference type="PANTHER" id="PTHR45527:SF10">
    <property type="entry name" value="PYOCHELIN SYNTHASE PCHF"/>
    <property type="match status" value="1"/>
</dbReference>
<dbReference type="GO" id="GO:0005737">
    <property type="term" value="C:cytoplasm"/>
    <property type="evidence" value="ECO:0007669"/>
    <property type="project" value="TreeGrafter"/>
</dbReference>
<keyword evidence="7" id="KW-0436">Ligase</keyword>
<sequence>MNVRELVDEMSRAGIALWVESGQLRFRAPQGVMDDRRRETLRERRDALVEHLTRQPDTLIPDPDNRYAPFPLTGVQQAYALGRSSAFAYGGTAASAYLEVLFPGAEPEQVATAWRTLVTRHDALRTVVDIEQGSQRVLPEVPGYQLEVGDVRGADAEAVRTAIETVRNVLGADRSPDRWPLFGLRATHTDDGLLLHLAIDLLVTDSAGIQILLGELAVLLNDESADLPPLQLGFRDYVLAENRLRETARFHRDRVYWMDRIDELPPGPDLPVLNGAAQEVGRFHRLQADLSVAEFAVLDERARARGVTASAVLLTAFAEVIGRWSRRPRFTLNLPTFNRIPLHPDVPNLVGDFTSMELLEVDPTASTSFIEHVRALSGRLFEDLDHRTYTGLDVLAELRRRQGPDAAIMPVVFTSTLGAANPVVGRIVHGLTRTPQVWIDCQVLEHNGGLLLGWDVREDAFPSGLAEDAFAAFVGLVRRLVADDAAWAAESPVELPTHQRVRRESANDTAAPQPDGLLTDAVVAQAFHDPAAPAVIDERATLDYGELLARAATVAETLSSRGAEPGSVVALVMDKGWEQIVGVLGILLAGGAYLPIDTSQPTERRNRMLAAAGADLVLTQSWLPPETVGPEWIAVDLLPRGADVTEPPKPPRLPDDLAYVIYTSGSTGTPKGVMISHRGALNTIIDINHRFGVGASDRVLSIANLGFDLSVYDIFGLLGAGGTVVLPSPGRRTDPSHWADLVAGHRVTVWNSVPAQLQMLQEYLDGAPEDLGSLRVALLSGDWIPLSLPDQVWRVLPAVELVGLGGATEVSIWSIFHPIRSVQPQWRSIPYGTPLANQQFHVLDAAYRPAPEWIPGELYIGGVGLALGYLGDEATTAKRFIPHPLTGERLYRTGDLGRYLPDGSIEFLGREDHQVKIRGHRIELGEIEAALRAHPGVGDAAVVVDGTGSDRRLVAVVESQRIDDPALVAATAEVVVAAGVHAAAAAAAPLDGAAFTEMIRHAERASVLAMVCALRDGGLFAGADRKHTETDIVRSLQVADVHRRLLRRWLSGLVAAGALAQDRPGGPYFGLADATPEDAAREWQQVEKLDAAIGYGAETLRYTRDCSERLGELLRGEIDVRTLLFPDGEQYTAHAAYGANLVSQGMNRIVVGGVGRIAAQHRGDGPLRILEVGAGVGGTSRDLVPALAEAAAAVDYLYTDISTYFLTAAQERFTDYPFVRYGLFDLNADAQPQGIAPHSADVILCSNVLHNGRDLPRVLDRFREILAPGGWLVFIEPTRVHNYPLLVSMEFFEELTGFTDLRQATDQTFLTRAQWLTLLAEAGADPVECVPDTANALSEAGQQVFFAQFKSDRSRVTPGELSTHLAGLLPEYMVPKQIRLTDALPRSVNAKLDRAAVLASLPKAADQCAARVGREAPADDLERRLAVLWGELLRVEQVGRNEDFYALGGDSLLIARMVGKLRETEPTAADLDWEVMLGQMLRRPTVAGLAAYLRSGPGDAARTAATAHSNLVPLQGDSDPVHVLVHAGTGTLLPYQFVVTELRKRWTGIGSLIGLEVADAEAYLALNPDTLVEHLGADYARQLLESGARRFHVVGYCLGGLIATEVASALTEAGATVESLTAISSYHPPFRVDDELLVEFSFGLAMGAHPGDIGFPAETNVFGRAVRAVLDRTPDRLADGCFATLDGEFSGIAAQFRALAQRGRADRLAALHATLPSAEEEHGYTLEKFTELFHIFRQSVFAVTRYRPRTYAADISLLRHSGYMLLPGMRSDVAAYWQQVCLGDLRVADVPGDHFDCLSASHAGSVCDLLPGGGR</sequence>
<dbReference type="PROSITE" id="PS00012">
    <property type="entry name" value="PHOSPHOPANTETHEINE"/>
    <property type="match status" value="1"/>
</dbReference>
<evidence type="ECO:0000256" key="3">
    <source>
        <dbReference type="ARBA" id="ARBA00007380"/>
    </source>
</evidence>
<dbReference type="Gene3D" id="3.30.300.30">
    <property type="match status" value="1"/>
</dbReference>
<evidence type="ECO:0000256" key="8">
    <source>
        <dbReference type="ARBA" id="ARBA00033440"/>
    </source>
</evidence>
<dbReference type="FunFam" id="1.10.1200.10:FF:000016">
    <property type="entry name" value="Non-ribosomal peptide synthase"/>
    <property type="match status" value="1"/>
</dbReference>
<dbReference type="OrthoDB" id="2472181at2"/>
<dbReference type="GO" id="GO:0009403">
    <property type="term" value="P:toxin biosynthetic process"/>
    <property type="evidence" value="ECO:0007669"/>
    <property type="project" value="UniProtKB-ARBA"/>
</dbReference>
<dbReference type="InterPro" id="IPR001242">
    <property type="entry name" value="Condensation_dom"/>
</dbReference>
<reference evidence="10 11" key="1">
    <citation type="submission" date="2018-10" db="EMBL/GenBank/DDBJ databases">
        <title>Isolation from cow dung.</title>
        <authorList>
            <person name="Ling L."/>
        </authorList>
    </citation>
    <scope>NUCLEOTIDE SEQUENCE [LARGE SCALE GENOMIC DNA]</scope>
    <source>
        <strain evidence="10 11">NEAU-LL90</strain>
    </source>
</reference>
<dbReference type="Gene3D" id="3.30.559.10">
    <property type="entry name" value="Chloramphenicol acetyltransferase-like domain"/>
    <property type="match status" value="1"/>
</dbReference>
<protein>
    <recommendedName>
        <fullName evidence="4">Phenyloxazoline synthase MbtB</fullName>
    </recommendedName>
    <alternativeName>
        <fullName evidence="8">Mycobactin synthetase protein B</fullName>
    </alternativeName>
</protein>
<dbReference type="PANTHER" id="PTHR45527">
    <property type="entry name" value="NONRIBOSOMAL PEPTIDE SYNTHETASE"/>
    <property type="match status" value="1"/>
</dbReference>
<keyword evidence="11" id="KW-1185">Reference proteome</keyword>
<evidence type="ECO:0000313" key="11">
    <source>
        <dbReference type="Proteomes" id="UP000279275"/>
    </source>
</evidence>
<dbReference type="InterPro" id="IPR023213">
    <property type="entry name" value="CAT-like_dom_sf"/>
</dbReference>
<dbReference type="NCBIfam" id="TIGR01733">
    <property type="entry name" value="AA-adenyl-dom"/>
    <property type="match status" value="1"/>
</dbReference>
<gene>
    <name evidence="10" type="ORF">EBN03_31355</name>
</gene>
<dbReference type="InterPro" id="IPR009081">
    <property type="entry name" value="PP-bd_ACP"/>
</dbReference>
<dbReference type="FunFam" id="2.30.38.10:FF:000001">
    <property type="entry name" value="Non-ribosomal peptide synthetase PvdI"/>
    <property type="match status" value="1"/>
</dbReference>
<dbReference type="InterPro" id="IPR000873">
    <property type="entry name" value="AMP-dep_synth/lig_dom"/>
</dbReference>
<dbReference type="Gene3D" id="3.40.50.980">
    <property type="match status" value="2"/>
</dbReference>
<comment type="caution">
    <text evidence="10">The sequence shown here is derived from an EMBL/GenBank/DDBJ whole genome shotgun (WGS) entry which is preliminary data.</text>
</comment>
<comment type="similarity">
    <text evidence="3">Belongs to the ATP-dependent AMP-binding enzyme family. MbtB subfamily.</text>
</comment>
<dbReference type="InterPro" id="IPR029058">
    <property type="entry name" value="AB_hydrolase_fold"/>
</dbReference>
<dbReference type="Gene3D" id="3.40.50.150">
    <property type="entry name" value="Vaccinia Virus protein VP39"/>
    <property type="match status" value="1"/>
</dbReference>
<dbReference type="Pfam" id="PF00975">
    <property type="entry name" value="Thioesterase"/>
    <property type="match status" value="1"/>
</dbReference>
<proteinExistence type="inferred from homology"/>
<feature type="domain" description="Carrier" evidence="9">
    <location>
        <begin position="1416"/>
        <end position="1497"/>
    </location>
</feature>
<evidence type="ECO:0000313" key="10">
    <source>
        <dbReference type="EMBL" id="RMI28193.1"/>
    </source>
</evidence>
<dbReference type="Pfam" id="PF08242">
    <property type="entry name" value="Methyltransf_12"/>
    <property type="match status" value="1"/>
</dbReference>
<keyword evidence="6" id="KW-0597">Phosphoprotein</keyword>
<dbReference type="InterPro" id="IPR057737">
    <property type="entry name" value="Condensation_MtbB-like"/>
</dbReference>
<evidence type="ECO:0000256" key="2">
    <source>
        <dbReference type="ARBA" id="ARBA00005102"/>
    </source>
</evidence>
<dbReference type="FunFam" id="3.40.50.980:FF:000001">
    <property type="entry name" value="Non-ribosomal peptide synthetase"/>
    <property type="match status" value="1"/>
</dbReference>
<dbReference type="InterPro" id="IPR045851">
    <property type="entry name" value="AMP-bd_C_sf"/>
</dbReference>
<dbReference type="InterPro" id="IPR041464">
    <property type="entry name" value="TubC_N"/>
</dbReference>
<dbReference type="InterPro" id="IPR020459">
    <property type="entry name" value="AMP-binding"/>
</dbReference>
<accession>A0A3M2KVF0</accession>
<dbReference type="Pfam" id="PF00668">
    <property type="entry name" value="Condensation"/>
    <property type="match status" value="1"/>
</dbReference>
<dbReference type="Gene3D" id="3.30.559.30">
    <property type="entry name" value="Nonribosomal peptide synthetase, condensation domain"/>
    <property type="match status" value="1"/>
</dbReference>
<dbReference type="SUPFAM" id="SSF52777">
    <property type="entry name" value="CoA-dependent acyltransferases"/>
    <property type="match status" value="2"/>
</dbReference>
<keyword evidence="5" id="KW-0596">Phosphopantetheine</keyword>
<dbReference type="CDD" id="cd02440">
    <property type="entry name" value="AdoMet_MTases"/>
    <property type="match status" value="1"/>
</dbReference>
<dbReference type="SUPFAM" id="SSF47336">
    <property type="entry name" value="ACP-like"/>
    <property type="match status" value="1"/>
</dbReference>
<dbReference type="Pfam" id="PF18563">
    <property type="entry name" value="TubC_N"/>
    <property type="match status" value="1"/>
</dbReference>
<organism evidence="10 11">
    <name type="scientific">Nocardia stercoris</name>
    <dbReference type="NCBI Taxonomy" id="2483361"/>
    <lineage>
        <taxon>Bacteria</taxon>
        <taxon>Bacillati</taxon>
        <taxon>Actinomycetota</taxon>
        <taxon>Actinomycetes</taxon>
        <taxon>Mycobacteriales</taxon>
        <taxon>Nocardiaceae</taxon>
        <taxon>Nocardia</taxon>
    </lineage>
</organism>
<name>A0A3M2KVF0_9NOCA</name>
<evidence type="ECO:0000256" key="1">
    <source>
        <dbReference type="ARBA" id="ARBA00001957"/>
    </source>
</evidence>
<dbReference type="InterPro" id="IPR020845">
    <property type="entry name" value="AMP-binding_CS"/>
</dbReference>
<dbReference type="UniPathway" id="UPA00011"/>
<evidence type="ECO:0000256" key="5">
    <source>
        <dbReference type="ARBA" id="ARBA00022450"/>
    </source>
</evidence>
<dbReference type="RefSeq" id="WP_122191784.1">
    <property type="nucleotide sequence ID" value="NZ_RFFH01000024.1"/>
</dbReference>
<dbReference type="Gene3D" id="1.10.1200.10">
    <property type="entry name" value="ACP-like"/>
    <property type="match status" value="1"/>
</dbReference>
<evidence type="ECO:0000259" key="9">
    <source>
        <dbReference type="PROSITE" id="PS50075"/>
    </source>
</evidence>
<comment type="cofactor">
    <cofactor evidence="1">
        <name>pantetheine 4'-phosphate</name>
        <dbReference type="ChEBI" id="CHEBI:47942"/>
    </cofactor>
</comment>
<dbReference type="GO" id="GO:0031177">
    <property type="term" value="F:phosphopantetheine binding"/>
    <property type="evidence" value="ECO:0007669"/>
    <property type="project" value="TreeGrafter"/>
</dbReference>
<dbReference type="SUPFAM" id="SSF56801">
    <property type="entry name" value="Acetyl-CoA synthetase-like"/>
    <property type="match status" value="1"/>
</dbReference>
<dbReference type="InterPro" id="IPR036736">
    <property type="entry name" value="ACP-like_sf"/>
</dbReference>
<dbReference type="FunFam" id="3.30.559.30:FF:000006">
    <property type="entry name" value="Yersiniabactin polyketide/non-ribosomal peptide synthetase"/>
    <property type="match status" value="1"/>
</dbReference>
<dbReference type="PRINTS" id="PR00154">
    <property type="entry name" value="AMPBINDING"/>
</dbReference>
<dbReference type="Gene3D" id="1.10.10.1830">
    <property type="entry name" value="Non-ribosomal peptide synthase, adenylation domain"/>
    <property type="match status" value="1"/>
</dbReference>
<dbReference type="InterPro" id="IPR013217">
    <property type="entry name" value="Methyltransf_12"/>
</dbReference>
<dbReference type="GO" id="GO:0016874">
    <property type="term" value="F:ligase activity"/>
    <property type="evidence" value="ECO:0007669"/>
    <property type="project" value="UniProtKB-KW"/>
</dbReference>
<dbReference type="GO" id="GO:0043041">
    <property type="term" value="P:amino acid activation for nonribosomal peptide biosynthetic process"/>
    <property type="evidence" value="ECO:0007669"/>
    <property type="project" value="TreeGrafter"/>
</dbReference>
<dbReference type="SUPFAM" id="SSF53335">
    <property type="entry name" value="S-adenosyl-L-methionine-dependent methyltransferases"/>
    <property type="match status" value="1"/>
</dbReference>
<dbReference type="Proteomes" id="UP000279275">
    <property type="component" value="Unassembled WGS sequence"/>
</dbReference>
<dbReference type="InterPro" id="IPR044894">
    <property type="entry name" value="TubC_N_sf"/>
</dbReference>
<dbReference type="PROSITE" id="PS00455">
    <property type="entry name" value="AMP_BINDING"/>
    <property type="match status" value="1"/>
</dbReference>
<dbReference type="InterPro" id="IPR001031">
    <property type="entry name" value="Thioesterase"/>
</dbReference>
<dbReference type="Gene3D" id="2.30.38.10">
    <property type="entry name" value="Luciferase, Domain 3"/>
    <property type="match status" value="1"/>
</dbReference>